<name>A0A846HE24_9CYAN</name>
<dbReference type="Pfam" id="PF08852">
    <property type="entry name" value="DUF1822"/>
    <property type="match status" value="1"/>
</dbReference>
<comment type="caution">
    <text evidence="1">The sequence shown here is derived from an EMBL/GenBank/DDBJ whole genome shotgun (WGS) entry which is preliminary data.</text>
</comment>
<reference evidence="1 2" key="1">
    <citation type="journal article" date="2015" name="Genome Announc.">
        <title>Draft Genome Sequence of Cyanobacterium Hassallia byssoidea Strain VB512170, Isolated from Monuments in India.</title>
        <authorList>
            <person name="Singh D."/>
            <person name="Chandrababunaidu M.M."/>
            <person name="Panda A."/>
            <person name="Sen D."/>
            <person name="Bhattacharyya S."/>
            <person name="Adhikary S.P."/>
            <person name="Tripathy S."/>
        </authorList>
    </citation>
    <scope>NUCLEOTIDE SEQUENCE [LARGE SCALE GENOMIC DNA]</scope>
    <source>
        <strain evidence="1 2">VB512170</strain>
    </source>
</reference>
<protein>
    <submittedName>
        <fullName evidence="1">DUF1822 family protein</fullName>
    </submittedName>
</protein>
<organism evidence="1 2">
    <name type="scientific">Hassallia byssoidea VB512170</name>
    <dbReference type="NCBI Taxonomy" id="1304833"/>
    <lineage>
        <taxon>Bacteria</taxon>
        <taxon>Bacillati</taxon>
        <taxon>Cyanobacteriota</taxon>
        <taxon>Cyanophyceae</taxon>
        <taxon>Nostocales</taxon>
        <taxon>Tolypothrichaceae</taxon>
        <taxon>Hassallia</taxon>
    </lineage>
</organism>
<keyword evidence="2" id="KW-1185">Reference proteome</keyword>
<dbReference type="Proteomes" id="UP000031549">
    <property type="component" value="Unassembled WGS sequence"/>
</dbReference>
<accession>A0A846HE24</accession>
<proteinExistence type="predicted"/>
<evidence type="ECO:0000313" key="1">
    <source>
        <dbReference type="EMBL" id="NEU75039.1"/>
    </source>
</evidence>
<dbReference type="EMBL" id="JTCM02000056">
    <property type="protein sequence ID" value="NEU75039.1"/>
    <property type="molecule type" value="Genomic_DNA"/>
</dbReference>
<dbReference type="InterPro" id="IPR014951">
    <property type="entry name" value="DUF1822"/>
</dbReference>
<dbReference type="AlphaFoldDB" id="A0A846HE24"/>
<gene>
    <name evidence="1" type="ORF">PI95_021390</name>
</gene>
<sequence length="407" mass="47157">MTSDLNELMVIYPEKLWLEISDQAQEHAWRLSKLKSYSHATASWNAYLNNLSLHIFLAWLKEDPDLRETVNVWLDDEQLASVWEVVNGTMLTIGDTKLVLIPSDKSNFQELRIPQEWVDIPNWAGNYYLAVQLNLEERWFGVWGYATHQQIRKEAKYDSLDQTYSLDVEDLITDLNVMWVAREVCPVEKLEVEPLSISSTQVEKLLEQLSKFTFYSPRLDVPFEMWGALLAVDEYRQRLYQRRLENQKNNQVECSQSLANNLSQWFENIFEVGWQSFDAIMSSQQKTLAIQFRSDATLNDPRVKGAKLIDLGMQLGGTAVVLLLGLTSELDEKISIRVQLHPANEEIYLPPHLRLVLLSESGKTLQEVQSRNHDHLIQLKKFKSHRGKIFSIKIAFGDISIKEDFVL</sequence>
<dbReference type="RefSeq" id="WP_039739078.1">
    <property type="nucleotide sequence ID" value="NZ_JTCM02000056.1"/>
</dbReference>
<evidence type="ECO:0000313" key="2">
    <source>
        <dbReference type="Proteomes" id="UP000031549"/>
    </source>
</evidence>